<reference evidence="12 13" key="1">
    <citation type="submission" date="2014-06" db="EMBL/GenBank/DDBJ databases">
        <authorList>
            <person name="Bishop-Lilly K.A."/>
            <person name="Broomall S.M."/>
            <person name="Chain P.S."/>
            <person name="Chertkov O."/>
            <person name="Coyne S.R."/>
            <person name="Daligault H.E."/>
            <person name="Davenport K.W."/>
            <person name="Erkkila T."/>
            <person name="Frey K.G."/>
            <person name="Gibbons H.S."/>
            <person name="Gu W."/>
            <person name="Jaissle J."/>
            <person name="Johnson S.L."/>
            <person name="Koroleva G.I."/>
            <person name="Ladner J.T."/>
            <person name="Lo C.-C."/>
            <person name="Minogue T.D."/>
            <person name="Munk C."/>
            <person name="Palacios G.F."/>
            <person name="Redden C.L."/>
            <person name="Rosenzweig C.N."/>
            <person name="Scholz M.B."/>
            <person name="Teshima H."/>
            <person name="Xu Y."/>
        </authorList>
    </citation>
    <scope>NUCLEOTIDE SEQUENCE [LARGE SCALE GENOMIC DNA]</scope>
    <source>
        <strain evidence="12 13">EO147</strain>
    </source>
</reference>
<keyword evidence="3" id="KW-1003">Cell membrane</keyword>
<dbReference type="InterPro" id="IPR001851">
    <property type="entry name" value="ABC_transp_permease"/>
</dbReference>
<feature type="transmembrane region" description="Helical" evidence="10">
    <location>
        <begin position="93"/>
        <end position="111"/>
    </location>
</feature>
<organism evidence="12 13">
    <name type="scientific">Burkholderia oklahomensis</name>
    <dbReference type="NCBI Taxonomy" id="342113"/>
    <lineage>
        <taxon>Bacteria</taxon>
        <taxon>Pseudomonadati</taxon>
        <taxon>Pseudomonadota</taxon>
        <taxon>Betaproteobacteria</taxon>
        <taxon>Burkholderiales</taxon>
        <taxon>Burkholderiaceae</taxon>
        <taxon>Burkholderia</taxon>
        <taxon>pseudomallei group</taxon>
    </lineage>
</organism>
<evidence type="ECO:0000256" key="5">
    <source>
        <dbReference type="ARBA" id="ARBA00022692"/>
    </source>
</evidence>
<dbReference type="CDD" id="cd06581">
    <property type="entry name" value="TM_PBP1_LivM_like"/>
    <property type="match status" value="1"/>
</dbReference>
<dbReference type="GO" id="GO:0016887">
    <property type="term" value="F:ATP hydrolysis activity"/>
    <property type="evidence" value="ECO:0007669"/>
    <property type="project" value="InterPro"/>
</dbReference>
<dbReference type="InterPro" id="IPR003593">
    <property type="entry name" value="AAA+_ATPase"/>
</dbReference>
<dbReference type="SMART" id="SM00382">
    <property type="entry name" value="AAA"/>
    <property type="match status" value="1"/>
</dbReference>
<keyword evidence="9 10" id="KW-0472">Membrane</keyword>
<evidence type="ECO:0000259" key="11">
    <source>
        <dbReference type="PROSITE" id="PS50893"/>
    </source>
</evidence>
<dbReference type="RefSeq" id="WP_038802566.1">
    <property type="nucleotide sequence ID" value="NZ_CP008726.1"/>
</dbReference>
<dbReference type="CDD" id="cd03219">
    <property type="entry name" value="ABC_Mj1267_LivG_branched"/>
    <property type="match status" value="1"/>
</dbReference>
<feature type="transmembrane region" description="Helical" evidence="10">
    <location>
        <begin position="332"/>
        <end position="358"/>
    </location>
</feature>
<evidence type="ECO:0000256" key="4">
    <source>
        <dbReference type="ARBA" id="ARBA00022519"/>
    </source>
</evidence>
<name>A0AAI8B9M8_9BURK</name>
<dbReference type="Pfam" id="PF02653">
    <property type="entry name" value="BPD_transp_2"/>
    <property type="match status" value="1"/>
</dbReference>
<dbReference type="InterPro" id="IPR003439">
    <property type="entry name" value="ABC_transporter-like_ATP-bd"/>
</dbReference>
<accession>A0AAI8B9M8</accession>
<evidence type="ECO:0000256" key="8">
    <source>
        <dbReference type="ARBA" id="ARBA00022989"/>
    </source>
</evidence>
<evidence type="ECO:0000256" key="7">
    <source>
        <dbReference type="ARBA" id="ARBA00022840"/>
    </source>
</evidence>
<evidence type="ECO:0000313" key="12">
    <source>
        <dbReference type="EMBL" id="AIO68218.1"/>
    </source>
</evidence>
<dbReference type="InterPro" id="IPR027417">
    <property type="entry name" value="P-loop_NTPase"/>
</dbReference>
<keyword evidence="8 10" id="KW-1133">Transmembrane helix</keyword>
<dbReference type="Pfam" id="PF00005">
    <property type="entry name" value="ABC_tran"/>
    <property type="match status" value="1"/>
</dbReference>
<evidence type="ECO:0000256" key="2">
    <source>
        <dbReference type="ARBA" id="ARBA00022448"/>
    </source>
</evidence>
<dbReference type="AlphaFoldDB" id="A0AAI8B9M8"/>
<dbReference type="GO" id="GO:0005524">
    <property type="term" value="F:ATP binding"/>
    <property type="evidence" value="ECO:0007669"/>
    <property type="project" value="UniProtKB-KW"/>
</dbReference>
<proteinExistence type="predicted"/>
<comment type="subcellular location">
    <subcellularLocation>
        <location evidence="1">Cell membrane</location>
        <topology evidence="1">Multi-pass membrane protein</topology>
    </subcellularLocation>
</comment>
<dbReference type="InterPro" id="IPR051120">
    <property type="entry name" value="ABC_AA/LPS_Transport"/>
</dbReference>
<feature type="transmembrane region" description="Helical" evidence="10">
    <location>
        <begin position="167"/>
        <end position="186"/>
    </location>
</feature>
<feature type="transmembrane region" description="Helical" evidence="10">
    <location>
        <begin position="61"/>
        <end position="81"/>
    </location>
</feature>
<evidence type="ECO:0000256" key="1">
    <source>
        <dbReference type="ARBA" id="ARBA00004651"/>
    </source>
</evidence>
<dbReference type="Pfam" id="PF12399">
    <property type="entry name" value="BCA_ABC_TP_C"/>
    <property type="match status" value="1"/>
</dbReference>
<keyword evidence="7" id="KW-0067">ATP-binding</keyword>
<dbReference type="PROSITE" id="PS50893">
    <property type="entry name" value="ABC_TRANSPORTER_2"/>
    <property type="match status" value="1"/>
</dbReference>
<feature type="transmembrane region" description="Helical" evidence="10">
    <location>
        <begin position="252"/>
        <end position="283"/>
    </location>
</feature>
<evidence type="ECO:0000256" key="6">
    <source>
        <dbReference type="ARBA" id="ARBA00022741"/>
    </source>
</evidence>
<dbReference type="InterPro" id="IPR043428">
    <property type="entry name" value="LivM-like"/>
</dbReference>
<dbReference type="EMBL" id="CP008726">
    <property type="protein sequence ID" value="AIO68218.1"/>
    <property type="molecule type" value="Genomic_DNA"/>
</dbReference>
<gene>
    <name evidence="12" type="ORF">DM82_943</name>
</gene>
<feature type="transmembrane region" description="Helical" evidence="10">
    <location>
        <begin position="39"/>
        <end position="56"/>
    </location>
</feature>
<evidence type="ECO:0000256" key="10">
    <source>
        <dbReference type="SAM" id="Phobius"/>
    </source>
</evidence>
<dbReference type="GO" id="GO:0005886">
    <property type="term" value="C:plasma membrane"/>
    <property type="evidence" value="ECO:0007669"/>
    <property type="project" value="UniProtKB-SubCell"/>
</dbReference>
<keyword evidence="5 10" id="KW-0812">Transmembrane</keyword>
<dbReference type="PANTHER" id="PTHR45772">
    <property type="entry name" value="CONSERVED COMPONENT OF ABC TRANSPORTER FOR NATURAL AMINO ACIDS-RELATED"/>
    <property type="match status" value="1"/>
</dbReference>
<evidence type="ECO:0000256" key="3">
    <source>
        <dbReference type="ARBA" id="ARBA00022475"/>
    </source>
</evidence>
<keyword evidence="6" id="KW-0547">Nucleotide-binding</keyword>
<keyword evidence="2" id="KW-0813">Transport</keyword>
<dbReference type="KEGG" id="bok:DM82_943"/>
<dbReference type="GO" id="GO:0015658">
    <property type="term" value="F:branched-chain amino acid transmembrane transporter activity"/>
    <property type="evidence" value="ECO:0007669"/>
    <property type="project" value="InterPro"/>
</dbReference>
<dbReference type="InterPro" id="IPR032823">
    <property type="entry name" value="BCA_ABC_TP_C"/>
</dbReference>
<dbReference type="PANTHER" id="PTHR45772:SF2">
    <property type="entry name" value="ABC TRANSPORTER ATP-BINDING PROTEIN"/>
    <property type="match status" value="1"/>
</dbReference>
<keyword evidence="4" id="KW-0997">Cell inner membrane</keyword>
<dbReference type="SUPFAM" id="SSF52540">
    <property type="entry name" value="P-loop containing nucleoside triphosphate hydrolases"/>
    <property type="match status" value="1"/>
</dbReference>
<dbReference type="Proteomes" id="UP000029424">
    <property type="component" value="Chromosome 1"/>
</dbReference>
<keyword evidence="13" id="KW-1185">Reference proteome</keyword>
<evidence type="ECO:0000256" key="9">
    <source>
        <dbReference type="ARBA" id="ARBA00023136"/>
    </source>
</evidence>
<sequence>MSSATVRSRLSHALPWLALIAFLAVPALAWPRGWMLGYLAQTAALIVLALSYNLLLGATGLLSFGHAAFAGLGAFAAAHVFNRYGLPLPLVPLAGGVAGAGFGALFGFIATRRAGTAFAMITLGLGELVAAAAWSVPDWFGGAGGVSIDRASGPALGAWHFARPMHAYALIALWCVGAAAAMRALAGTPFARLANAVRDNPARVAALGTDPRRVRYAMAVAAAFFAGVSGALTLIDVEVATSESVGMLRSGAVLFATVIGGATGFFGPVVGAVLLTFFSVFVASVSRAWLLYLGVLFVAVVLAAPGGASGWWRTRRDARRHGGARVDWRRELLGAGAAIALGVAIVFVVELAYALQFAQDEGRRAVIGPWRFDAGAPLGWSIAAAAAAIGAGLARAARRSGGMSRSTESDVDGADASDARDVSDVVGLANVRESANVSGDAASFAAPAAPGATAAGLGRASVRVATAPPALRVTNVGKSFGATRVLAGVDLTIRHGERHALIGPNGAGKSTLFDLIAGALAPTRGRIALNGVELGRRGPHAVARLGLARSFQQTSVFARMTVYDNLRCAALHAPRQRRRWRNRLADAAAIDRAADAALASIGLAARRDVLAGSLSYAEQRALDVGLALASGASVFLFDEPTAGMSREQARRTIELIRRATAGKTVLMIEHDMDAVFGFADRVSVLVRGELVATGTPAAIRANAAVRAAYLGEAFER</sequence>
<evidence type="ECO:0000313" key="13">
    <source>
        <dbReference type="Proteomes" id="UP000029424"/>
    </source>
</evidence>
<dbReference type="Gene3D" id="3.40.50.300">
    <property type="entry name" value="P-loop containing nucleotide triphosphate hydrolases"/>
    <property type="match status" value="1"/>
</dbReference>
<protein>
    <submittedName>
        <fullName evidence="12">Branched-chain amino acid transport system / permease component family protein</fullName>
    </submittedName>
</protein>
<feature type="domain" description="ABC transporter" evidence="11">
    <location>
        <begin position="471"/>
        <end position="712"/>
    </location>
</feature>
<feature type="transmembrane region" description="Helical" evidence="10">
    <location>
        <begin position="378"/>
        <end position="397"/>
    </location>
</feature>
<feature type="transmembrane region" description="Helical" evidence="10">
    <location>
        <begin position="289"/>
        <end position="312"/>
    </location>
</feature>